<dbReference type="PANTHER" id="PTHR11750:SF26">
    <property type="entry name" value="PROTEIN N-TERMINAL AMIDASE"/>
    <property type="match status" value="1"/>
</dbReference>
<evidence type="ECO:0000313" key="3">
    <source>
        <dbReference type="Proteomes" id="UP000321518"/>
    </source>
</evidence>
<dbReference type="GO" id="GO:0030163">
    <property type="term" value="P:protein catabolic process"/>
    <property type="evidence" value="ECO:0007669"/>
    <property type="project" value="TreeGrafter"/>
</dbReference>
<evidence type="ECO:0000259" key="1">
    <source>
        <dbReference type="PROSITE" id="PS50263"/>
    </source>
</evidence>
<dbReference type="InterPro" id="IPR039703">
    <property type="entry name" value="Nta1"/>
</dbReference>
<dbReference type="SUPFAM" id="SSF56317">
    <property type="entry name" value="Carbon-nitrogen hydrolase"/>
    <property type="match status" value="1"/>
</dbReference>
<accession>A0A511KAD0</accession>
<name>A0A511KAD0_RHOTO</name>
<dbReference type="Gene3D" id="3.60.110.10">
    <property type="entry name" value="Carbon-nitrogen hydrolase"/>
    <property type="match status" value="1"/>
</dbReference>
<dbReference type="InterPro" id="IPR003010">
    <property type="entry name" value="C-N_Hydrolase"/>
</dbReference>
<dbReference type="InterPro" id="IPR036526">
    <property type="entry name" value="C-N_Hydrolase_sf"/>
</dbReference>
<dbReference type="GO" id="GO:0008418">
    <property type="term" value="F:protein-N-terminal asparagine amidohydrolase activity"/>
    <property type="evidence" value="ECO:0007669"/>
    <property type="project" value="InterPro"/>
</dbReference>
<feature type="domain" description="CN hydrolase" evidence="1">
    <location>
        <begin position="6"/>
        <end position="314"/>
    </location>
</feature>
<comment type="caution">
    <text evidence="2">The sequence shown here is derived from an EMBL/GenBank/DDBJ whole genome shotgun (WGS) entry which is preliminary data.</text>
</comment>
<dbReference type="Proteomes" id="UP000321518">
    <property type="component" value="Unassembled WGS sequence"/>
</dbReference>
<evidence type="ECO:0000313" key="2">
    <source>
        <dbReference type="EMBL" id="GEM07337.1"/>
    </source>
</evidence>
<dbReference type="Pfam" id="PF00795">
    <property type="entry name" value="CN_hydrolase"/>
    <property type="match status" value="1"/>
</dbReference>
<organism evidence="2 3">
    <name type="scientific">Rhodotorula toruloides</name>
    <name type="common">Yeast</name>
    <name type="synonym">Rhodosporidium toruloides</name>
    <dbReference type="NCBI Taxonomy" id="5286"/>
    <lineage>
        <taxon>Eukaryota</taxon>
        <taxon>Fungi</taxon>
        <taxon>Dikarya</taxon>
        <taxon>Basidiomycota</taxon>
        <taxon>Pucciniomycotina</taxon>
        <taxon>Microbotryomycetes</taxon>
        <taxon>Sporidiobolales</taxon>
        <taxon>Sporidiobolaceae</taxon>
        <taxon>Rhodotorula</taxon>
    </lineage>
</organism>
<dbReference type="PANTHER" id="PTHR11750">
    <property type="entry name" value="PROTEIN N-TERMINAL AMIDASE"/>
    <property type="match status" value="1"/>
</dbReference>
<reference evidence="2 3" key="1">
    <citation type="submission" date="2019-07" db="EMBL/GenBank/DDBJ databases">
        <title>Rhodotorula toruloides NBRC10032 genome sequencing.</title>
        <authorList>
            <person name="Shida Y."/>
            <person name="Takaku H."/>
            <person name="Ogasawara W."/>
            <person name="Mori K."/>
        </authorList>
    </citation>
    <scope>NUCLEOTIDE SEQUENCE [LARGE SCALE GENOMIC DNA]</scope>
    <source>
        <strain evidence="2 3">NBRC10032</strain>
    </source>
</reference>
<dbReference type="GO" id="GO:0070773">
    <property type="term" value="F:protein-N-terminal glutamine amidohydrolase activity"/>
    <property type="evidence" value="ECO:0007669"/>
    <property type="project" value="InterPro"/>
</dbReference>
<dbReference type="EMBL" id="BJWK01000003">
    <property type="protein sequence ID" value="GEM07337.1"/>
    <property type="molecule type" value="Genomic_DNA"/>
</dbReference>
<dbReference type="PROSITE" id="PS50263">
    <property type="entry name" value="CN_HYDROLASE"/>
    <property type="match status" value="1"/>
</dbReference>
<protein>
    <recommendedName>
        <fullName evidence="1">CN hydrolase domain-containing protein</fullName>
    </recommendedName>
</protein>
<dbReference type="AlphaFoldDB" id="A0A511KAD0"/>
<dbReference type="OrthoDB" id="201515at2759"/>
<sequence length="318" mass="35147">MGRPTLRVACVQFDPVFKKKAQNVAKADQLIAGIQPGTLDLLVLPEMAFTGYCFSSREDIAPYVEELKTGPTFRWARKTARKLGCYVVVGLPTVEPLPLKTPESFAETSSAPLPLDLYYNSLFVVSPSGSLAHSYNKTHLYGGLSNDAVDYLWATPGAGFSTVDLPFPPSSPCAQARKTFRLAPAICMDLNPPRFDAPFDKFEFGEFAAREKVDVLVVSMSWLDSEPPLEQTEEESKEEKADWEETSQVMSYWVLRLNPLLRSGAAVVCANRIGREGDTVFTGSSAVIELGDRPSVVAHASKRKEEVIFAQVRFPQRE</sequence>
<gene>
    <name evidence="2" type="ORF">Rt10032_c03g1354</name>
</gene>
<proteinExistence type="predicted"/>